<evidence type="ECO:0000313" key="2">
    <source>
        <dbReference type="EMBL" id="WKK84376.1"/>
    </source>
</evidence>
<sequence>MEELLKTRLEKADELLSKAENELYKPEEDVVPYSVCQNAYRAVINYLGSYLTKHGEEFKEATPIKDLLTACRNIDPNFNELHLAPMYHPIQSEDVWMNMDTANSFVAMAKRTKNMIMASH</sequence>
<dbReference type="KEGG" id="marp:QYS47_26650"/>
<evidence type="ECO:0008006" key="4">
    <source>
        <dbReference type="Google" id="ProtNLM"/>
    </source>
</evidence>
<dbReference type="EMBL" id="CP129970">
    <property type="protein sequence ID" value="WKK84376.1"/>
    <property type="molecule type" value="Genomic_DNA"/>
</dbReference>
<accession>A0AA49JDC5</accession>
<gene>
    <name evidence="1" type="ORF">QYS47_26650</name>
    <name evidence="2" type="ORF">QYS48_19660</name>
</gene>
<reference evidence="1 3" key="1">
    <citation type="submission" date="2023-08" db="EMBL/GenBank/DDBJ databases">
        <title>Comparative genomics and taxonomic characterization of three novel marine species of genus Marivirga.</title>
        <authorList>
            <person name="Muhammad N."/>
            <person name="Kim S.-G."/>
        </authorList>
    </citation>
    <scope>NUCLEOTIDE SEQUENCE</scope>
    <source>
        <strain evidence="2 3">ABR2-2</strain>
        <strain evidence="1">BKB1-2</strain>
    </source>
</reference>
<evidence type="ECO:0000313" key="3">
    <source>
        <dbReference type="Proteomes" id="UP001244443"/>
    </source>
</evidence>
<evidence type="ECO:0000313" key="1">
    <source>
        <dbReference type="EMBL" id="WKK80643.1"/>
    </source>
</evidence>
<keyword evidence="3" id="KW-1185">Reference proteome</keyword>
<organism evidence="1">
    <name type="scientific">Marivirga arenosa</name>
    <dbReference type="NCBI Taxonomy" id="3059076"/>
    <lineage>
        <taxon>Bacteria</taxon>
        <taxon>Pseudomonadati</taxon>
        <taxon>Bacteroidota</taxon>
        <taxon>Cytophagia</taxon>
        <taxon>Cytophagales</taxon>
        <taxon>Marivirgaceae</taxon>
        <taxon>Marivirga</taxon>
    </lineage>
</organism>
<dbReference type="Proteomes" id="UP001244443">
    <property type="component" value="Chromosome"/>
</dbReference>
<dbReference type="RefSeq" id="WP_302100719.1">
    <property type="nucleotide sequence ID" value="NZ_CP129968.2"/>
</dbReference>
<dbReference type="AlphaFoldDB" id="A0AA49GGI6"/>
<dbReference type="EMBL" id="CP129968">
    <property type="protein sequence ID" value="WKK80643.1"/>
    <property type="molecule type" value="Genomic_DNA"/>
</dbReference>
<proteinExistence type="predicted"/>
<dbReference type="Proteomes" id="UP001232019">
    <property type="component" value="Chromosome"/>
</dbReference>
<name>A0AA49GGI6_9BACT</name>
<protein>
    <recommendedName>
        <fullName evidence="4">HEPN domain-containing protein</fullName>
    </recommendedName>
</protein>
<accession>A0AA49GGI6</accession>